<dbReference type="PIRSF" id="PIRSF006865">
    <property type="entry name" value="Prot_inh_ecotin"/>
    <property type="match status" value="1"/>
</dbReference>
<evidence type="ECO:0000313" key="2">
    <source>
        <dbReference type="EMBL" id="SDD87004.1"/>
    </source>
</evidence>
<comment type="similarity">
    <text evidence="1">Belongs to the protease inhibitor I11 (ecotin) family.</text>
</comment>
<keyword evidence="3" id="KW-1185">Reference proteome</keyword>
<dbReference type="PROSITE" id="PS51257">
    <property type="entry name" value="PROKAR_LIPOPROTEIN"/>
    <property type="match status" value="1"/>
</dbReference>
<evidence type="ECO:0000256" key="1">
    <source>
        <dbReference type="ARBA" id="ARBA00010558"/>
    </source>
</evidence>
<dbReference type="InterPro" id="IPR036198">
    <property type="entry name" value="Ecotin_sf"/>
</dbReference>
<dbReference type="STRING" id="1285928.SAMN04487894_11532"/>
<name>A0A1G6Y928_NIADE</name>
<dbReference type="AlphaFoldDB" id="A0A1G6Y928"/>
<sequence length="168" mass="18747">MKQIQLAGFLFLAIALISCGTTKKTGTTMTKNEEAQKQLEHFPKEKKGYKRYVILLPAKGAEEADLKVELMPGKVMPTDCNTRSLNGKIAEKDLQGWGYTYYEFSSNGTVVSTMMACPDSKKTERFVGARTEQIRYNSKLPVVVFVPDGYELKYRIWNAGGTSDAAVK</sequence>
<dbReference type="GO" id="GO:0004867">
    <property type="term" value="F:serine-type endopeptidase inhibitor activity"/>
    <property type="evidence" value="ECO:0007669"/>
    <property type="project" value="InterPro"/>
</dbReference>
<proteinExistence type="inferred from homology"/>
<dbReference type="SUPFAM" id="SSF49772">
    <property type="entry name" value="Ecotin, trypsin inhibitor"/>
    <property type="match status" value="1"/>
</dbReference>
<dbReference type="Pfam" id="PF03974">
    <property type="entry name" value="Ecotin"/>
    <property type="match status" value="1"/>
</dbReference>
<dbReference type="PANTHER" id="PTHR35890">
    <property type="match status" value="1"/>
</dbReference>
<protein>
    <submittedName>
        <fullName evidence="2">Ecotin</fullName>
    </submittedName>
</protein>
<dbReference type="Gene3D" id="2.60.40.550">
    <property type="entry name" value="Ecotin"/>
    <property type="match status" value="1"/>
</dbReference>
<reference evidence="3" key="1">
    <citation type="submission" date="2016-10" db="EMBL/GenBank/DDBJ databases">
        <authorList>
            <person name="Varghese N."/>
            <person name="Submissions S."/>
        </authorList>
    </citation>
    <scope>NUCLEOTIDE SEQUENCE [LARGE SCALE GENOMIC DNA]</scope>
    <source>
        <strain evidence="3">DSM 25811 / CCM 8410 / LMG 26954 / E90</strain>
    </source>
</reference>
<organism evidence="2 3">
    <name type="scientific">Niabella drilacis (strain DSM 25811 / CCM 8410 / CCUG 62505 / LMG 26954 / E90)</name>
    <dbReference type="NCBI Taxonomy" id="1285928"/>
    <lineage>
        <taxon>Bacteria</taxon>
        <taxon>Pseudomonadati</taxon>
        <taxon>Bacteroidota</taxon>
        <taxon>Chitinophagia</taxon>
        <taxon>Chitinophagales</taxon>
        <taxon>Chitinophagaceae</taxon>
        <taxon>Niabella</taxon>
    </lineage>
</organism>
<accession>A0A1G6Y928</accession>
<dbReference type="OrthoDB" id="997196at2"/>
<evidence type="ECO:0000313" key="3">
    <source>
        <dbReference type="Proteomes" id="UP000198757"/>
    </source>
</evidence>
<gene>
    <name evidence="2" type="ORF">SAMN04487894_11532</name>
</gene>
<dbReference type="EMBL" id="FMZO01000015">
    <property type="protein sequence ID" value="SDD87004.1"/>
    <property type="molecule type" value="Genomic_DNA"/>
</dbReference>
<dbReference type="Proteomes" id="UP000198757">
    <property type="component" value="Unassembled WGS sequence"/>
</dbReference>
<dbReference type="InterPro" id="IPR005658">
    <property type="entry name" value="Prot_inh_ecotin"/>
</dbReference>
<dbReference type="PANTHER" id="PTHR35890:SF3">
    <property type="entry name" value="ECOTIN"/>
    <property type="match status" value="1"/>
</dbReference>
<dbReference type="NCBIfam" id="NF002987">
    <property type="entry name" value="PRK03719.1"/>
    <property type="match status" value="1"/>
</dbReference>